<sequence length="77" mass="8675">MVDVTLRSKQLQAGGYFWLMSGSLQPGLGKALFIRLHLGMGVQNSKAMDPHFMILVFIVNLRDTDILRTGSYVIIFF</sequence>
<proteinExistence type="predicted"/>
<accession>A0A2H3CR09</accession>
<dbReference type="InParanoid" id="A0A2H3CR09"/>
<keyword evidence="2" id="KW-1185">Reference proteome</keyword>
<reference evidence="2" key="1">
    <citation type="journal article" date="2017" name="Nat. Ecol. Evol.">
        <title>Genome expansion and lineage-specific genetic innovations in the forest pathogenic fungi Armillaria.</title>
        <authorList>
            <person name="Sipos G."/>
            <person name="Prasanna A.N."/>
            <person name="Walter M.C."/>
            <person name="O'Connor E."/>
            <person name="Balint B."/>
            <person name="Krizsan K."/>
            <person name="Kiss B."/>
            <person name="Hess J."/>
            <person name="Varga T."/>
            <person name="Slot J."/>
            <person name="Riley R."/>
            <person name="Boka B."/>
            <person name="Rigling D."/>
            <person name="Barry K."/>
            <person name="Lee J."/>
            <person name="Mihaltcheva S."/>
            <person name="LaButti K."/>
            <person name="Lipzen A."/>
            <person name="Waldron R."/>
            <person name="Moloney N.M."/>
            <person name="Sperisen C."/>
            <person name="Kredics L."/>
            <person name="Vagvoelgyi C."/>
            <person name="Patrignani A."/>
            <person name="Fitzpatrick D."/>
            <person name="Nagy I."/>
            <person name="Doyle S."/>
            <person name="Anderson J.B."/>
            <person name="Grigoriev I.V."/>
            <person name="Gueldener U."/>
            <person name="Muensterkoetter M."/>
            <person name="Nagy L.G."/>
        </authorList>
    </citation>
    <scope>NUCLEOTIDE SEQUENCE [LARGE SCALE GENOMIC DNA]</scope>
    <source>
        <strain evidence="2">Ar21-2</strain>
    </source>
</reference>
<dbReference type="EMBL" id="KZ293703">
    <property type="protein sequence ID" value="PBK83834.1"/>
    <property type="molecule type" value="Genomic_DNA"/>
</dbReference>
<protein>
    <submittedName>
        <fullName evidence="1">Uncharacterized protein</fullName>
    </submittedName>
</protein>
<evidence type="ECO:0000313" key="2">
    <source>
        <dbReference type="Proteomes" id="UP000217790"/>
    </source>
</evidence>
<name>A0A2H3CR09_ARMGA</name>
<dbReference type="Proteomes" id="UP000217790">
    <property type="component" value="Unassembled WGS sequence"/>
</dbReference>
<organism evidence="1 2">
    <name type="scientific">Armillaria gallica</name>
    <name type="common">Bulbous honey fungus</name>
    <name type="synonym">Armillaria bulbosa</name>
    <dbReference type="NCBI Taxonomy" id="47427"/>
    <lineage>
        <taxon>Eukaryota</taxon>
        <taxon>Fungi</taxon>
        <taxon>Dikarya</taxon>
        <taxon>Basidiomycota</taxon>
        <taxon>Agaricomycotina</taxon>
        <taxon>Agaricomycetes</taxon>
        <taxon>Agaricomycetidae</taxon>
        <taxon>Agaricales</taxon>
        <taxon>Marasmiineae</taxon>
        <taxon>Physalacriaceae</taxon>
        <taxon>Armillaria</taxon>
    </lineage>
</organism>
<gene>
    <name evidence="1" type="ORF">ARMGADRAFT_1170372</name>
</gene>
<evidence type="ECO:0000313" key="1">
    <source>
        <dbReference type="EMBL" id="PBK83834.1"/>
    </source>
</evidence>
<dbReference type="AlphaFoldDB" id="A0A2H3CR09"/>